<dbReference type="InterPro" id="IPR010653">
    <property type="entry name" value="NlpB/DapX"/>
</dbReference>
<reference evidence="1 2" key="1">
    <citation type="submission" date="2017-02" db="EMBL/GenBank/DDBJ databases">
        <title>Pseudoalteromonas ulvae TC14 Genome.</title>
        <authorList>
            <person name="Molmeret M."/>
        </authorList>
    </citation>
    <scope>NUCLEOTIDE SEQUENCE [LARGE SCALE GENOMIC DNA]</scope>
    <source>
        <strain evidence="1">TC14</strain>
    </source>
</reference>
<accession>A0A244CVG1</accession>
<evidence type="ECO:0000313" key="1">
    <source>
        <dbReference type="EMBL" id="OUL59612.1"/>
    </source>
</evidence>
<dbReference type="InterPro" id="IPR042268">
    <property type="entry name" value="BamC_C"/>
</dbReference>
<organism evidence="1 2">
    <name type="scientific">Pseudoalteromonas ulvae</name>
    <dbReference type="NCBI Taxonomy" id="107327"/>
    <lineage>
        <taxon>Bacteria</taxon>
        <taxon>Pseudomonadati</taxon>
        <taxon>Pseudomonadota</taxon>
        <taxon>Gammaproteobacteria</taxon>
        <taxon>Alteromonadales</taxon>
        <taxon>Pseudoalteromonadaceae</taxon>
        <taxon>Pseudoalteromonas</taxon>
    </lineage>
</organism>
<dbReference type="Gene3D" id="3.30.310.170">
    <property type="entry name" value="Outer membrane protein assembly factor BamC"/>
    <property type="match status" value="1"/>
</dbReference>
<keyword evidence="2" id="KW-1185">Reference proteome</keyword>
<protein>
    <submittedName>
        <fullName evidence="1">Outer membrane assembly protein BamC</fullName>
    </submittedName>
</protein>
<dbReference type="Gene3D" id="3.30.530.50">
    <property type="match status" value="1"/>
</dbReference>
<comment type="caution">
    <text evidence="1">The sequence shown here is derived from an EMBL/GenBank/DDBJ whole genome shotgun (WGS) entry which is preliminary data.</text>
</comment>
<proteinExistence type="predicted"/>
<evidence type="ECO:0000313" key="2">
    <source>
        <dbReference type="Proteomes" id="UP000194841"/>
    </source>
</evidence>
<dbReference type="AlphaFoldDB" id="A0A244CVG1"/>
<dbReference type="EMBL" id="MWPV01000001">
    <property type="protein sequence ID" value="OUL59612.1"/>
    <property type="molecule type" value="Genomic_DNA"/>
</dbReference>
<dbReference type="Proteomes" id="UP000194841">
    <property type="component" value="Unassembled WGS sequence"/>
</dbReference>
<gene>
    <name evidence="1" type="ORF">B1199_05080</name>
</gene>
<sequence>MQYWIRNTLVLSVIAGLSGCSVFTNNAHHEKNYRVSEQLKVPANLTKPYQNPEFVMEPKQYKKAAATDSLKPPAQVLNTAPGSWSEEGDSQARIYFDKPDGITDLKGFIWQALRDLLADHQAQALQENEAKGTMETDWYSIHKPIEVWFWQSEKEVSRQRFEFTIEQKDHQRTASVLVKLVDYQSKNEPLTGVLKQQLEVGALNAFVTQYDFNYRQFAVQQQKERGIISLKMGFDNKGNASLITEQEYVVGFTRFAALLESLNFAITELNDKTGLISATYDKPDASVWDSIWGDDLSELPLESGQYQILIETLETGGTSLTWMDGEGEVLEPGTMNDLHQALVKVLRKKGVDI</sequence>
<dbReference type="PROSITE" id="PS51257">
    <property type="entry name" value="PROKAR_LIPOPROTEIN"/>
    <property type="match status" value="1"/>
</dbReference>
<dbReference type="OrthoDB" id="5598420at2"/>
<dbReference type="Pfam" id="PF06804">
    <property type="entry name" value="Lipoprotein_18"/>
    <property type="match status" value="1"/>
</dbReference>
<name>A0A244CVG1_PSEDV</name>
<dbReference type="RefSeq" id="WP_086743003.1">
    <property type="nucleotide sequence ID" value="NZ_MWPV01000001.1"/>
</dbReference>